<name>A0A9N9D7Z1_9GLOM</name>
<dbReference type="Proteomes" id="UP000789396">
    <property type="component" value="Unassembled WGS sequence"/>
</dbReference>
<dbReference type="EMBL" id="CAJVPZ010011018">
    <property type="protein sequence ID" value="CAG8625788.1"/>
    <property type="molecule type" value="Genomic_DNA"/>
</dbReference>
<keyword evidence="3" id="KW-1185">Reference proteome</keyword>
<gene>
    <name evidence="1" type="ORF">RFULGI_LOCUS7531</name>
    <name evidence="2" type="ORF">RFULGI_LOCUS7532</name>
</gene>
<protein>
    <submittedName>
        <fullName evidence="1">566_t:CDS:1</fullName>
    </submittedName>
    <submittedName>
        <fullName evidence="2">567_t:CDS:1</fullName>
    </submittedName>
</protein>
<evidence type="ECO:0000313" key="3">
    <source>
        <dbReference type="Proteomes" id="UP000789396"/>
    </source>
</evidence>
<reference evidence="1" key="1">
    <citation type="submission" date="2021-06" db="EMBL/GenBank/DDBJ databases">
        <authorList>
            <person name="Kallberg Y."/>
            <person name="Tangrot J."/>
            <person name="Rosling A."/>
        </authorList>
    </citation>
    <scope>NUCLEOTIDE SEQUENCE</scope>
    <source>
        <strain evidence="1">IN212</strain>
    </source>
</reference>
<evidence type="ECO:0000313" key="2">
    <source>
        <dbReference type="EMBL" id="CAG8625800.1"/>
    </source>
</evidence>
<dbReference type="EMBL" id="CAJVPZ010011018">
    <property type="protein sequence ID" value="CAG8625800.1"/>
    <property type="molecule type" value="Genomic_DNA"/>
</dbReference>
<sequence>QETKKNDDDDIPIIDHVYDLKDEESVKTVFEKLIKNAYNIGDKNKNSCQKYIRNSVRTRQRKLQKN</sequence>
<proteinExistence type="predicted"/>
<organism evidence="1 3">
    <name type="scientific">Racocetra fulgida</name>
    <dbReference type="NCBI Taxonomy" id="60492"/>
    <lineage>
        <taxon>Eukaryota</taxon>
        <taxon>Fungi</taxon>
        <taxon>Fungi incertae sedis</taxon>
        <taxon>Mucoromycota</taxon>
        <taxon>Glomeromycotina</taxon>
        <taxon>Glomeromycetes</taxon>
        <taxon>Diversisporales</taxon>
        <taxon>Gigasporaceae</taxon>
        <taxon>Racocetra</taxon>
    </lineage>
</organism>
<feature type="non-terminal residue" evidence="1">
    <location>
        <position position="1"/>
    </location>
</feature>
<evidence type="ECO:0000313" key="1">
    <source>
        <dbReference type="EMBL" id="CAG8625788.1"/>
    </source>
</evidence>
<comment type="caution">
    <text evidence="1">The sequence shown here is derived from an EMBL/GenBank/DDBJ whole genome shotgun (WGS) entry which is preliminary data.</text>
</comment>
<dbReference type="AlphaFoldDB" id="A0A9N9D7Z1"/>
<accession>A0A9N9D7Z1</accession>